<dbReference type="Proteomes" id="UP001172036">
    <property type="component" value="Unassembled WGS sequence"/>
</dbReference>
<dbReference type="EMBL" id="JAOSID010000002">
    <property type="protein sequence ID" value="MDO8168026.1"/>
    <property type="molecule type" value="Genomic_DNA"/>
</dbReference>
<dbReference type="PANTHER" id="PTHR34704:SF1">
    <property type="entry name" value="ATPASE"/>
    <property type="match status" value="1"/>
</dbReference>
<dbReference type="RefSeq" id="WP_304515228.1">
    <property type="nucleotide sequence ID" value="NZ_JAOSID010000002.1"/>
</dbReference>
<evidence type="ECO:0000313" key="1">
    <source>
        <dbReference type="EMBL" id="MDO8168026.1"/>
    </source>
</evidence>
<proteinExistence type="predicted"/>
<sequence>MLDEFSYLLENYSPILSELQKIIDQKLSQSSIKLFLSGSHISLMEEADTFYKPLYGRTTFKKK</sequence>
<organism evidence="1 2">
    <name type="scientific">Candidatus Phytoplasma melaleucae</name>
    <dbReference type="NCBI Taxonomy" id="2982630"/>
    <lineage>
        <taxon>Bacteria</taxon>
        <taxon>Bacillati</taxon>
        <taxon>Mycoplasmatota</taxon>
        <taxon>Mollicutes</taxon>
        <taxon>Acholeplasmatales</taxon>
        <taxon>Acholeplasmataceae</taxon>
        <taxon>Candidatus Phytoplasma</taxon>
    </lineage>
</organism>
<dbReference type="Gene3D" id="3.40.50.300">
    <property type="entry name" value="P-loop containing nucleotide triphosphate hydrolases"/>
    <property type="match status" value="1"/>
</dbReference>
<evidence type="ECO:0000313" key="2">
    <source>
        <dbReference type="Proteomes" id="UP001172036"/>
    </source>
</evidence>
<dbReference type="PANTHER" id="PTHR34704">
    <property type="entry name" value="ATPASE"/>
    <property type="match status" value="1"/>
</dbReference>
<reference evidence="1 2" key="1">
    <citation type="journal article" date="2023" name="Int. J. Syst. Evol. Microbiol.">
        <title>The observation of taxonomic boundaries for the 16SrII and 16SrXXV phytoplasmas using genome-based delimitation.</title>
        <authorList>
            <person name="Rodrigues Jardim B."/>
            <person name="Tran-Nguyen L.T.T."/>
            <person name="Gambley C."/>
            <person name="Al-Sadi A.M."/>
            <person name="Al-Subhi A.M."/>
            <person name="Foissac X."/>
            <person name="Salar P."/>
            <person name="Cai H."/>
            <person name="Yang J.Y."/>
            <person name="Davis R."/>
            <person name="Jones L."/>
            <person name="Rodoni B."/>
            <person name="Constable F.E."/>
        </authorList>
    </citation>
    <scope>NUCLEOTIDE SEQUENCE [LARGE SCALE GENOMIC DNA]</scope>
    <source>
        <strain evidence="1">BAWM-155c</strain>
    </source>
</reference>
<keyword evidence="2" id="KW-1185">Reference proteome</keyword>
<comment type="caution">
    <text evidence="1">The sequence shown here is derived from an EMBL/GenBank/DDBJ whole genome shotgun (WGS) entry which is preliminary data.</text>
</comment>
<name>A0ABT9DFD1_9MOLU</name>
<protein>
    <submittedName>
        <fullName evidence="1">Uncharacterized protein</fullName>
    </submittedName>
</protein>
<dbReference type="InterPro" id="IPR027417">
    <property type="entry name" value="P-loop_NTPase"/>
</dbReference>
<gene>
    <name evidence="1" type="ORF">OC680_00825</name>
</gene>
<accession>A0ABT9DFD1</accession>